<dbReference type="GO" id="GO:0009103">
    <property type="term" value="P:lipopolysaccharide biosynthetic process"/>
    <property type="evidence" value="ECO:0007669"/>
    <property type="project" value="TreeGrafter"/>
</dbReference>
<dbReference type="GO" id="GO:0016757">
    <property type="term" value="F:glycosyltransferase activity"/>
    <property type="evidence" value="ECO:0007669"/>
    <property type="project" value="InterPro"/>
</dbReference>
<evidence type="ECO:0000313" key="3">
    <source>
        <dbReference type="EMBL" id="AXI10582.1"/>
    </source>
</evidence>
<name>A0A345PKQ2_9BACI</name>
<dbReference type="OrthoDB" id="6713581at2"/>
<evidence type="ECO:0000259" key="2">
    <source>
        <dbReference type="Pfam" id="PF00534"/>
    </source>
</evidence>
<dbReference type="Gene3D" id="3.40.50.2000">
    <property type="entry name" value="Glycogen Phosphorylase B"/>
    <property type="match status" value="3"/>
</dbReference>
<keyword evidence="1 3" id="KW-0808">Transferase</keyword>
<sequence length="709" mass="83159">MKRLKILVYGDQDLNIMDGSAIWLTSLINMLSLDQKVDVTLLLKAPIKRKHVIANIKDINSITVVEPFKLFESRKFENENRLTVKDATSVIETLNNKNDYDIIITRGKHLTEESLKKSYKSKQIPYITDFTHDAKKVGRSEKTFFRKVYKTYPNVFVQTEEMKQYLMKMLKVDGEKFIILHPTVVDIERPPVIGIKNYSIVYAGKFAKEWKTEEMIDVFQKVNEKNNAITLNVAGDKFQGELKERKNIILDKLKTTNGLNWIGTVSREESVNFIQSSDVGFAYRSEEIDNDHSLELSTKFLEYGINGKPIIARRTAQYEALLGKDYPLFANNEEELYQKLLLAFEDKEIYKNAALKCYVASEDYQISRVSKQVLSRLWMFNKKKTTILFAGHDFKFLNWYIKKCEEDPTINVLIDKWDGHNEHDIDHSEEMLQLADIIFCEWGLGNAVWYSKNKRRGQKLFVRIHRQEIDTPFLPSINYHNVEKVIVIVPHLFEEFNRLKQVPREKMIIIENMIDYRRFDKAKLKNVEYNLGIIGILPKLKRLDRALDIFEQLWIKNPQYKLYIKSKNPQDLPWLMGRDEERIFFEEVFERIETAAWKRNVIFDPHGNDVDEWLRKINFVLSTSDIEGSHVSPMEGMASGAVPIVYHWPGAETAYPSRFVAETVDQAVDKIENYKTLIDGYDLKAYPKRFDYDSRVKLFDELIFTETDQ</sequence>
<organism evidence="3 4">
    <name type="scientific">Oceanobacillus zhaokaii</name>
    <dbReference type="NCBI Taxonomy" id="2052660"/>
    <lineage>
        <taxon>Bacteria</taxon>
        <taxon>Bacillati</taxon>
        <taxon>Bacillota</taxon>
        <taxon>Bacilli</taxon>
        <taxon>Bacillales</taxon>
        <taxon>Bacillaceae</taxon>
        <taxon>Oceanobacillus</taxon>
    </lineage>
</organism>
<accession>A0A345PKQ2</accession>
<dbReference type="AlphaFoldDB" id="A0A345PKQ2"/>
<gene>
    <name evidence="3" type="ORF">CUC15_17295</name>
</gene>
<dbReference type="InterPro" id="IPR001296">
    <property type="entry name" value="Glyco_trans_1"/>
</dbReference>
<dbReference type="SUPFAM" id="SSF53756">
    <property type="entry name" value="UDP-Glycosyltransferase/glycogen phosphorylase"/>
    <property type="match status" value="2"/>
</dbReference>
<dbReference type="KEGG" id="ocn:CUC15_17295"/>
<dbReference type="PANTHER" id="PTHR46401:SF2">
    <property type="entry name" value="GLYCOSYLTRANSFERASE WBBK-RELATED"/>
    <property type="match status" value="1"/>
</dbReference>
<dbReference type="Pfam" id="PF00534">
    <property type="entry name" value="Glycos_transf_1"/>
    <property type="match status" value="1"/>
</dbReference>
<dbReference type="Proteomes" id="UP000253908">
    <property type="component" value="Chromosome"/>
</dbReference>
<protein>
    <submittedName>
        <fullName evidence="3">Group 1 glycosyl transferase</fullName>
    </submittedName>
</protein>
<evidence type="ECO:0000313" key="4">
    <source>
        <dbReference type="Proteomes" id="UP000253908"/>
    </source>
</evidence>
<proteinExistence type="predicted"/>
<dbReference type="RefSeq" id="WP_114917867.1">
    <property type="nucleotide sequence ID" value="NZ_CP024848.1"/>
</dbReference>
<dbReference type="EMBL" id="CP024848">
    <property type="protein sequence ID" value="AXI10582.1"/>
    <property type="molecule type" value="Genomic_DNA"/>
</dbReference>
<dbReference type="PANTHER" id="PTHR46401">
    <property type="entry name" value="GLYCOSYLTRANSFERASE WBBK-RELATED"/>
    <property type="match status" value="1"/>
</dbReference>
<keyword evidence="4" id="KW-1185">Reference proteome</keyword>
<reference evidence="4" key="1">
    <citation type="submission" date="2017-11" db="EMBL/GenBank/DDBJ databases">
        <authorList>
            <person name="Zhu W."/>
        </authorList>
    </citation>
    <scope>NUCLEOTIDE SEQUENCE [LARGE SCALE GENOMIC DNA]</scope>
    <source>
        <strain evidence="4">160</strain>
    </source>
</reference>
<feature type="domain" description="Glycosyl transferase family 1" evidence="2">
    <location>
        <begin position="196"/>
        <end position="352"/>
    </location>
</feature>
<evidence type="ECO:0000256" key="1">
    <source>
        <dbReference type="ARBA" id="ARBA00022679"/>
    </source>
</evidence>